<dbReference type="OrthoDB" id="10412976at2759"/>
<organism evidence="1 2">
    <name type="scientific">Linnemannia gamsii</name>
    <dbReference type="NCBI Taxonomy" id="64522"/>
    <lineage>
        <taxon>Eukaryota</taxon>
        <taxon>Fungi</taxon>
        <taxon>Fungi incertae sedis</taxon>
        <taxon>Mucoromycota</taxon>
        <taxon>Mortierellomycotina</taxon>
        <taxon>Mortierellomycetes</taxon>
        <taxon>Mortierellales</taxon>
        <taxon>Mortierellaceae</taxon>
        <taxon>Linnemannia</taxon>
    </lineage>
</organism>
<name>A0A9P6RCV3_9FUNG</name>
<dbReference type="AlphaFoldDB" id="A0A9P6RCV3"/>
<sequence>MNTLMIPEIIALIGNHLPLFGHRFNASYDRNCVTWDPKTLLSVATVCRTWHSVLTGVLWHTYDRVLMEWIVPNDVLARNVHLIRRLSLLDECTMDPDERRALRHALRHHQHISSLEVFEEVFLHQRLFELHADSLSELKLTGSGARVGVTLITFVESLHNLKCLELAQYKFTPTDWKKLVTGKPHLRQLAVLEKGVYNEGRGTIVSGSRRIKQARRREDIEMANAADLGTLPITHLVINDSKFHFALRESTFRASPNLKQLETSLPRSTRNQDYAQLIRDHCQKLQVLTVYSKHSTSTQTIIKEMPQTVQELVLHLAHAPSDLADSIIERRASLTRLELDFVNPRNAYSNHPSGVKKILQKCSELREFVYHHHIHDRFFACMVLKDKWKLPHLKTLQLHGLDPYCRMNKRDPLCENAGPNTPTTIPVGWRRDGGEAYCGCCYFQMRGNVFPRIKERHAPFDAVLLHHLQDLPCLSEVVITEAVYKRPL</sequence>
<gene>
    <name evidence="1" type="ORF">BGZ97_009121</name>
</gene>
<protein>
    <recommendedName>
        <fullName evidence="3">F-box domain-containing protein</fullName>
    </recommendedName>
</protein>
<evidence type="ECO:0000313" key="1">
    <source>
        <dbReference type="EMBL" id="KAG0314620.1"/>
    </source>
</evidence>
<proteinExistence type="predicted"/>
<dbReference type="SUPFAM" id="SSF52047">
    <property type="entry name" value="RNI-like"/>
    <property type="match status" value="1"/>
</dbReference>
<evidence type="ECO:0000313" key="2">
    <source>
        <dbReference type="Proteomes" id="UP000823405"/>
    </source>
</evidence>
<keyword evidence="2" id="KW-1185">Reference proteome</keyword>
<dbReference type="InterPro" id="IPR032675">
    <property type="entry name" value="LRR_dom_sf"/>
</dbReference>
<dbReference type="Gene3D" id="3.80.10.10">
    <property type="entry name" value="Ribonuclease Inhibitor"/>
    <property type="match status" value="1"/>
</dbReference>
<accession>A0A9P6RCV3</accession>
<dbReference type="Proteomes" id="UP000823405">
    <property type="component" value="Unassembled WGS sequence"/>
</dbReference>
<comment type="caution">
    <text evidence="1">The sequence shown here is derived from an EMBL/GenBank/DDBJ whole genome shotgun (WGS) entry which is preliminary data.</text>
</comment>
<dbReference type="EMBL" id="JAAAIN010000430">
    <property type="protein sequence ID" value="KAG0314620.1"/>
    <property type="molecule type" value="Genomic_DNA"/>
</dbReference>
<evidence type="ECO:0008006" key="3">
    <source>
        <dbReference type="Google" id="ProtNLM"/>
    </source>
</evidence>
<reference evidence="1" key="1">
    <citation type="journal article" date="2020" name="Fungal Divers.">
        <title>Resolving the Mortierellaceae phylogeny through synthesis of multi-gene phylogenetics and phylogenomics.</title>
        <authorList>
            <person name="Vandepol N."/>
            <person name="Liber J."/>
            <person name="Desiro A."/>
            <person name="Na H."/>
            <person name="Kennedy M."/>
            <person name="Barry K."/>
            <person name="Grigoriev I.V."/>
            <person name="Miller A.N."/>
            <person name="O'Donnell K."/>
            <person name="Stajich J.E."/>
            <person name="Bonito G."/>
        </authorList>
    </citation>
    <scope>NUCLEOTIDE SEQUENCE</scope>
    <source>
        <strain evidence="1">NVP60</strain>
    </source>
</reference>